<evidence type="ECO:0000256" key="1">
    <source>
        <dbReference type="PROSITE-ProRule" id="PRU00708"/>
    </source>
</evidence>
<feature type="non-terminal residue" evidence="2">
    <location>
        <position position="1"/>
    </location>
</feature>
<reference evidence="2" key="1">
    <citation type="submission" date="2020-11" db="EMBL/GenBank/DDBJ databases">
        <authorList>
            <person name="Tran Van P."/>
        </authorList>
    </citation>
    <scope>NUCLEOTIDE SEQUENCE</scope>
</reference>
<dbReference type="InterPro" id="IPR033490">
    <property type="entry name" value="LRP130"/>
</dbReference>
<feature type="repeat" description="PPR" evidence="1">
    <location>
        <begin position="174"/>
        <end position="208"/>
    </location>
</feature>
<feature type="repeat" description="PPR" evidence="1">
    <location>
        <begin position="139"/>
        <end position="173"/>
    </location>
</feature>
<dbReference type="GO" id="GO:0005739">
    <property type="term" value="C:mitochondrion"/>
    <property type="evidence" value="ECO:0007669"/>
    <property type="project" value="TreeGrafter"/>
</dbReference>
<evidence type="ECO:0000313" key="2">
    <source>
        <dbReference type="EMBL" id="CAD7661226.1"/>
    </source>
</evidence>
<gene>
    <name evidence="2" type="ORF">ONB1V03_LOCUS17787</name>
</gene>
<name>A0A7R9MJ81_9ACAR</name>
<dbReference type="GO" id="GO:0005634">
    <property type="term" value="C:nucleus"/>
    <property type="evidence" value="ECO:0007669"/>
    <property type="project" value="TreeGrafter"/>
</dbReference>
<keyword evidence="3" id="KW-1185">Reference proteome</keyword>
<dbReference type="InterPro" id="IPR002885">
    <property type="entry name" value="PPR_rpt"/>
</dbReference>
<dbReference type="Pfam" id="PF13041">
    <property type="entry name" value="PPR_2"/>
    <property type="match status" value="2"/>
</dbReference>
<dbReference type="EMBL" id="CAJPVJ010022854">
    <property type="protein sequence ID" value="CAG2178362.1"/>
    <property type="molecule type" value="Genomic_DNA"/>
</dbReference>
<dbReference type="EMBL" id="OC937679">
    <property type="protein sequence ID" value="CAD7661226.1"/>
    <property type="molecule type" value="Genomic_DNA"/>
</dbReference>
<feature type="repeat" description="PPR" evidence="1">
    <location>
        <begin position="104"/>
        <end position="138"/>
    </location>
</feature>
<dbReference type="GO" id="GO:0070129">
    <property type="term" value="P:regulation of mitochondrial translation"/>
    <property type="evidence" value="ECO:0007669"/>
    <property type="project" value="TreeGrafter"/>
</dbReference>
<dbReference type="PROSITE" id="PS51375">
    <property type="entry name" value="PPR"/>
    <property type="match status" value="3"/>
</dbReference>
<protein>
    <submittedName>
        <fullName evidence="2">Uncharacterized protein</fullName>
    </submittedName>
</protein>
<dbReference type="PANTHER" id="PTHR46669">
    <property type="entry name" value="LEUCINE-RICH PPR MOTIF-CONTAINING PROTEIN, MITOCHONDRIAL"/>
    <property type="match status" value="1"/>
</dbReference>
<accession>A0A7R9MJ81</accession>
<dbReference type="GO" id="GO:0003730">
    <property type="term" value="F:mRNA 3'-UTR binding"/>
    <property type="evidence" value="ECO:0007669"/>
    <property type="project" value="TreeGrafter"/>
</dbReference>
<organism evidence="2">
    <name type="scientific">Oppiella nova</name>
    <dbReference type="NCBI Taxonomy" id="334625"/>
    <lineage>
        <taxon>Eukaryota</taxon>
        <taxon>Metazoa</taxon>
        <taxon>Ecdysozoa</taxon>
        <taxon>Arthropoda</taxon>
        <taxon>Chelicerata</taxon>
        <taxon>Arachnida</taxon>
        <taxon>Acari</taxon>
        <taxon>Acariformes</taxon>
        <taxon>Sarcoptiformes</taxon>
        <taxon>Oribatida</taxon>
        <taxon>Brachypylina</taxon>
        <taxon>Oppioidea</taxon>
        <taxon>Oppiidae</taxon>
        <taxon>Oppiella</taxon>
    </lineage>
</organism>
<dbReference type="NCBIfam" id="TIGR00756">
    <property type="entry name" value="PPR"/>
    <property type="match status" value="3"/>
</dbReference>
<dbReference type="PANTHER" id="PTHR46669:SF1">
    <property type="entry name" value="LEUCINE-RICH PPR MOTIF-CONTAINING PROTEIN, MITOCHONDRIAL"/>
    <property type="match status" value="1"/>
</dbReference>
<proteinExistence type="predicted"/>
<dbReference type="OrthoDB" id="185373at2759"/>
<dbReference type="AlphaFoldDB" id="A0A7R9MJ81"/>
<dbReference type="Proteomes" id="UP000728032">
    <property type="component" value="Unassembled WGS sequence"/>
</dbReference>
<dbReference type="Gene3D" id="1.25.40.10">
    <property type="entry name" value="Tetratricopeptide repeat domain"/>
    <property type="match status" value="1"/>
</dbReference>
<evidence type="ECO:0000313" key="3">
    <source>
        <dbReference type="Proteomes" id="UP000728032"/>
    </source>
</evidence>
<sequence length="620" mass="70743">MQCIHSSHGLRANQMRQTLDTRNAFHHRLSRLETSLRRIGKITVSDVNQCLQELTRNRRVRPTTSQSLLLIRSCGSLVTDESQQTRKDLCQTMFETLSQTSELDISHYNQLLRVYVENGFDFDAIDFLEKMQSKGVDPNRVTFILMIQRFCQLGNISEAIRLLEHMRNKEMPISESVFNSLIVGYGKAGDLQTAHQTIDMMKSSGVEPSVDTYTSLLCAYAFNIQSPESEAKINEIIAEAKAKEIEFSEKDFFKVIKTIALVDSDSKLLDQILNKIDKTIQYNKECLNVVNDLLFENRVDVALRLYETMEAPEQQLKQRTVGNPVIRGMINANISPKTVIEFCERLEANGKNEFAIKNATELALSHANASDCRAYLKRLSRDQPLKVHYFFPVIVKCQNENEILDVLSEDLSSFSGSSYTQLIELFMDYVWPKNILDVQTFLEKCKLSGFSYTITFNSLIRHHINVNRIDEAVRLMSSPNYSSVNLVKRDLLIALTDAVLRVNPNINQIVRALQIIYKNPNRSARSPEVETNDPFGQFLLVSEASLQAIRDRVTLSDENDDLLAKLKSSDDLKGIIIHSLDDITRPRKEMTIEELEGHLIELRSKGLNTRGVLRSLLMAY</sequence>
<dbReference type="InterPro" id="IPR011990">
    <property type="entry name" value="TPR-like_helical_dom_sf"/>
</dbReference>